<name>A9DUY7_9FLAO</name>
<sequence>MFQTAFSIHKTAITAQKTKYLKHFLKK</sequence>
<gene>
    <name evidence="1" type="ORF">KAOT1_03037</name>
</gene>
<dbReference type="AlphaFoldDB" id="A9DUY7"/>
<dbReference type="STRING" id="391587.KAOT1_03037"/>
<dbReference type="Proteomes" id="UP000002945">
    <property type="component" value="Unassembled WGS sequence"/>
</dbReference>
<organism evidence="1 2">
    <name type="scientific">Kordia algicida OT-1</name>
    <dbReference type="NCBI Taxonomy" id="391587"/>
    <lineage>
        <taxon>Bacteria</taxon>
        <taxon>Pseudomonadati</taxon>
        <taxon>Bacteroidota</taxon>
        <taxon>Flavobacteriia</taxon>
        <taxon>Flavobacteriales</taxon>
        <taxon>Flavobacteriaceae</taxon>
        <taxon>Kordia</taxon>
    </lineage>
</organism>
<dbReference type="HOGENOM" id="CLU_3414749_0_0_10"/>
<proteinExistence type="predicted"/>
<evidence type="ECO:0000313" key="2">
    <source>
        <dbReference type="Proteomes" id="UP000002945"/>
    </source>
</evidence>
<dbReference type="EMBL" id="ABIB01000004">
    <property type="protein sequence ID" value="EDP96350.1"/>
    <property type="molecule type" value="Genomic_DNA"/>
</dbReference>
<comment type="caution">
    <text evidence="1">The sequence shown here is derived from an EMBL/GenBank/DDBJ whole genome shotgun (WGS) entry which is preliminary data.</text>
</comment>
<reference evidence="1 2" key="1">
    <citation type="journal article" date="2011" name="J. Bacteriol.">
        <title>Genome sequence of the algicidal bacterium Kordia algicida OT-1.</title>
        <authorList>
            <person name="Lee H.S."/>
            <person name="Kang S.G."/>
            <person name="Kwon K.K."/>
            <person name="Lee J.H."/>
            <person name="Kim S.J."/>
        </authorList>
    </citation>
    <scope>NUCLEOTIDE SEQUENCE [LARGE SCALE GENOMIC DNA]</scope>
    <source>
        <strain evidence="1 2">OT-1</strain>
    </source>
</reference>
<protein>
    <submittedName>
        <fullName evidence="1">Uncharacterized protein</fullName>
    </submittedName>
</protein>
<evidence type="ECO:0000313" key="1">
    <source>
        <dbReference type="EMBL" id="EDP96350.1"/>
    </source>
</evidence>
<keyword evidence="2" id="KW-1185">Reference proteome</keyword>
<accession>A9DUY7</accession>